<dbReference type="GO" id="GO:0000166">
    <property type="term" value="F:nucleotide binding"/>
    <property type="evidence" value="ECO:0007669"/>
    <property type="project" value="InterPro"/>
</dbReference>
<dbReference type="STRING" id="573413.Spirs_0373"/>
<dbReference type="InterPro" id="IPR004104">
    <property type="entry name" value="Gfo/Idh/MocA-like_OxRdtase_C"/>
</dbReference>
<organism evidence="3 4">
    <name type="scientific">Sediminispirochaeta smaragdinae (strain DSM 11293 / JCM 15392 / SEBR 4228)</name>
    <name type="common">Spirochaeta smaragdinae</name>
    <dbReference type="NCBI Taxonomy" id="573413"/>
    <lineage>
        <taxon>Bacteria</taxon>
        <taxon>Pseudomonadati</taxon>
        <taxon>Spirochaetota</taxon>
        <taxon>Spirochaetia</taxon>
        <taxon>Spirochaetales</taxon>
        <taxon>Spirochaetaceae</taxon>
        <taxon>Sediminispirochaeta</taxon>
    </lineage>
</organism>
<evidence type="ECO:0000259" key="1">
    <source>
        <dbReference type="Pfam" id="PF01408"/>
    </source>
</evidence>
<protein>
    <submittedName>
        <fullName evidence="3">Oxidoreductase domain protein</fullName>
    </submittedName>
</protein>
<dbReference type="InterPro" id="IPR051450">
    <property type="entry name" value="Gfo/Idh/MocA_Oxidoreductases"/>
</dbReference>
<dbReference type="InterPro" id="IPR036291">
    <property type="entry name" value="NAD(P)-bd_dom_sf"/>
</dbReference>
<reference evidence="3 4" key="1">
    <citation type="journal article" date="2010" name="Stand. Genomic Sci.">
        <title>Complete genome sequence of Spirochaeta smaragdinae type strain (SEBR 4228).</title>
        <authorList>
            <person name="Mavromatis K."/>
            <person name="Yasawong M."/>
            <person name="Chertkov O."/>
            <person name="Lapidus A."/>
            <person name="Lucas S."/>
            <person name="Nolan M."/>
            <person name="Del Rio T.G."/>
            <person name="Tice H."/>
            <person name="Cheng J.F."/>
            <person name="Pitluck S."/>
            <person name="Liolios K."/>
            <person name="Ivanova N."/>
            <person name="Tapia R."/>
            <person name="Han C."/>
            <person name="Bruce D."/>
            <person name="Goodwin L."/>
            <person name="Pati A."/>
            <person name="Chen A."/>
            <person name="Palaniappan K."/>
            <person name="Land M."/>
            <person name="Hauser L."/>
            <person name="Chang Y.J."/>
            <person name="Jeffries C.D."/>
            <person name="Detter J.C."/>
            <person name="Rohde M."/>
            <person name="Brambilla E."/>
            <person name="Spring S."/>
            <person name="Goker M."/>
            <person name="Sikorski J."/>
            <person name="Woyke T."/>
            <person name="Bristow J."/>
            <person name="Eisen J.A."/>
            <person name="Markowitz V."/>
            <person name="Hugenholtz P."/>
            <person name="Klenk H.P."/>
            <person name="Kyrpides N.C."/>
        </authorList>
    </citation>
    <scope>NUCLEOTIDE SEQUENCE [LARGE SCALE GENOMIC DNA]</scope>
    <source>
        <strain evidence="4">DSM 11293 / JCM 15392 / SEBR 4228</strain>
    </source>
</reference>
<name>E1RAZ9_SEDSS</name>
<dbReference type="AlphaFoldDB" id="E1RAZ9"/>
<dbReference type="eggNOG" id="COG0673">
    <property type="taxonomic scope" value="Bacteria"/>
</dbReference>
<dbReference type="Gene3D" id="3.30.360.10">
    <property type="entry name" value="Dihydrodipicolinate Reductase, domain 2"/>
    <property type="match status" value="1"/>
</dbReference>
<feature type="domain" description="Gfo/Idh/MocA-like oxidoreductase N-terminal" evidence="1">
    <location>
        <begin position="6"/>
        <end position="124"/>
    </location>
</feature>
<dbReference type="SUPFAM" id="SSF55347">
    <property type="entry name" value="Glyceraldehyde-3-phosphate dehydrogenase-like, C-terminal domain"/>
    <property type="match status" value="1"/>
</dbReference>
<dbReference type="InterPro" id="IPR000683">
    <property type="entry name" value="Gfo/Idh/MocA-like_OxRdtase_N"/>
</dbReference>
<dbReference type="OrthoDB" id="9815825at2"/>
<sequence length="342" mass="38837">MTINPLRWGIIGAGTWGKTHADIVSHHLLADLVAIADLDPQRAERLASEHGVAAYGDYREMLEKEELDAVSIVTPDFAHAEPFIACCEAGKHVLLEKPLATNHKDLARMKEAHAKSGIRCMVDYHNRWNPPIALAYQDIQEGKIGDIVSMYYRLNDTIFVPTEMLKWSEQSSILWFLGSHSVDTLRFFCGSEVDTVYALSRSMVLKKRGIDIPDIYQTIMTFKNGVVATMENGWITPNTHPHWNDIKVNVTGTKGMFNMDLTNNQSIERYLEDASDHPDTVIKPILHGKPTGFSYESIIDFIEKIYYEKPFLVDFQDAYNVSKVILSIFESVKEHKIVTVEY</sequence>
<dbReference type="Proteomes" id="UP000002318">
    <property type="component" value="Chromosome"/>
</dbReference>
<dbReference type="RefSeq" id="WP_013252993.1">
    <property type="nucleotide sequence ID" value="NC_014364.1"/>
</dbReference>
<dbReference type="Pfam" id="PF01408">
    <property type="entry name" value="GFO_IDH_MocA"/>
    <property type="match status" value="1"/>
</dbReference>
<dbReference type="SUPFAM" id="SSF51735">
    <property type="entry name" value="NAD(P)-binding Rossmann-fold domains"/>
    <property type="match status" value="1"/>
</dbReference>
<gene>
    <name evidence="3" type="ordered locus">Spirs_0373</name>
</gene>
<feature type="domain" description="Gfo/Idh/MocA-like oxidoreductase C-terminal" evidence="2">
    <location>
        <begin position="139"/>
        <end position="339"/>
    </location>
</feature>
<evidence type="ECO:0000313" key="3">
    <source>
        <dbReference type="EMBL" id="ADK79529.1"/>
    </source>
</evidence>
<evidence type="ECO:0000313" key="4">
    <source>
        <dbReference type="Proteomes" id="UP000002318"/>
    </source>
</evidence>
<evidence type="ECO:0000259" key="2">
    <source>
        <dbReference type="Pfam" id="PF02894"/>
    </source>
</evidence>
<proteinExistence type="predicted"/>
<keyword evidence="4" id="KW-1185">Reference proteome</keyword>
<dbReference type="PANTHER" id="PTHR43377">
    <property type="entry name" value="BILIVERDIN REDUCTASE A"/>
    <property type="match status" value="1"/>
</dbReference>
<dbReference type="Gene3D" id="3.40.50.720">
    <property type="entry name" value="NAD(P)-binding Rossmann-like Domain"/>
    <property type="match status" value="1"/>
</dbReference>
<dbReference type="KEGG" id="ssm:Spirs_0373"/>
<dbReference type="HOGENOM" id="CLU_023194_1_2_12"/>
<accession>E1RAZ9</accession>
<dbReference type="Pfam" id="PF02894">
    <property type="entry name" value="GFO_IDH_MocA_C"/>
    <property type="match status" value="1"/>
</dbReference>
<dbReference type="PANTHER" id="PTHR43377:SF1">
    <property type="entry name" value="BILIVERDIN REDUCTASE A"/>
    <property type="match status" value="1"/>
</dbReference>
<dbReference type="EMBL" id="CP002116">
    <property type="protein sequence ID" value="ADK79529.1"/>
    <property type="molecule type" value="Genomic_DNA"/>
</dbReference>